<gene>
    <name evidence="4" type="ORF">AMJ39_02280</name>
</gene>
<dbReference type="InterPro" id="IPR050595">
    <property type="entry name" value="Bact_response_regulator"/>
</dbReference>
<sequence length="518" mass="60854">MKEQREILWVDDEIELLRSHIIFLEQRQYRVTPVSNGDDAVSMLKEHNFDLVLLDQMMPGRDGLSTLVEIKEIDPNVPVVMVTKSEAEELMDHAIVRQVDDYLVKPLNPHQIISVCKRILDAQDIQEKQLGEVYVAEMNRLKRSPAVDWRGWVEIHQKLSDWDIRLERFRDMGIQSLQEEARQEANASFGRFVTDRYRDWIEGGDAPLLSVQLIRDRILPELERSEQVIFVVLDCMRLDQWLAIEPLIRDYYDLTKGFYYSILPTATPYARNGIFSGLFPSEIARAFPQYWIEQHEEGSKNRFENELLEAHLARLRPRSSQIHRYIKILSADDVQAMRKRMDVLFSQPLTVIVVNFMDILAHARSESEVLQEIAPDESGFRSLTRTWFQHSVLFEVLKVLAHRPCTVVLTTDHGSICGRRATKVFGGREISRNLRYKFGHNLRCDQRHALYIRNPQEYKLPRESATKRYVIAKEDYYFVYPTHYHEYRRQYRDTFQHGGISLEEMVLPIAILHPKLIS</sequence>
<name>A0A0S7WVR6_UNCT6</name>
<dbReference type="InterPro" id="IPR001789">
    <property type="entry name" value="Sig_transdc_resp-reg_receiver"/>
</dbReference>
<feature type="modified residue" description="4-aspartylphosphate" evidence="2">
    <location>
        <position position="55"/>
    </location>
</feature>
<comment type="caution">
    <text evidence="4">The sequence shown here is derived from an EMBL/GenBank/DDBJ whole genome shotgun (WGS) entry which is preliminary data.</text>
</comment>
<dbReference type="Proteomes" id="UP000052008">
    <property type="component" value="Unassembled WGS sequence"/>
</dbReference>
<keyword evidence="1 2" id="KW-0597">Phosphoprotein</keyword>
<dbReference type="SUPFAM" id="SSF53649">
    <property type="entry name" value="Alkaline phosphatase-like"/>
    <property type="match status" value="1"/>
</dbReference>
<dbReference type="PANTHER" id="PTHR44591:SF3">
    <property type="entry name" value="RESPONSE REGULATORY DOMAIN-CONTAINING PROTEIN"/>
    <property type="match status" value="1"/>
</dbReference>
<dbReference type="PROSITE" id="PS50110">
    <property type="entry name" value="RESPONSE_REGULATORY"/>
    <property type="match status" value="1"/>
</dbReference>
<dbReference type="Pfam" id="PF00072">
    <property type="entry name" value="Response_reg"/>
    <property type="match status" value="1"/>
</dbReference>
<organism evidence="4 5">
    <name type="scientific">candidate division TA06 bacterium DG_24</name>
    <dbReference type="NCBI Taxonomy" id="1703770"/>
    <lineage>
        <taxon>Bacteria</taxon>
        <taxon>Bacteria division TA06</taxon>
    </lineage>
</organism>
<evidence type="ECO:0000313" key="5">
    <source>
        <dbReference type="Proteomes" id="UP000052008"/>
    </source>
</evidence>
<dbReference type="STRING" id="1703770.AMJ39_02280"/>
<dbReference type="GO" id="GO:0000160">
    <property type="term" value="P:phosphorelay signal transduction system"/>
    <property type="evidence" value="ECO:0007669"/>
    <property type="project" value="InterPro"/>
</dbReference>
<feature type="domain" description="Response regulatory" evidence="3">
    <location>
        <begin position="6"/>
        <end position="120"/>
    </location>
</feature>
<proteinExistence type="predicted"/>
<dbReference type="Pfam" id="PF08665">
    <property type="entry name" value="PglZ"/>
    <property type="match status" value="1"/>
</dbReference>
<dbReference type="EMBL" id="LIZS01000008">
    <property type="protein sequence ID" value="KPJ54009.1"/>
    <property type="molecule type" value="Genomic_DNA"/>
</dbReference>
<dbReference type="AlphaFoldDB" id="A0A0S7WVR6"/>
<evidence type="ECO:0000256" key="2">
    <source>
        <dbReference type="PROSITE-ProRule" id="PRU00169"/>
    </source>
</evidence>
<evidence type="ECO:0000313" key="4">
    <source>
        <dbReference type="EMBL" id="KPJ54009.1"/>
    </source>
</evidence>
<dbReference type="PATRIC" id="fig|1703770.3.peg.695"/>
<protein>
    <recommendedName>
        <fullName evidence="3">Response regulatory domain-containing protein</fullName>
    </recommendedName>
</protein>
<reference evidence="4 5" key="1">
    <citation type="journal article" date="2015" name="Microbiome">
        <title>Genomic resolution of linkages in carbon, nitrogen, and sulfur cycling among widespread estuary sediment bacteria.</title>
        <authorList>
            <person name="Baker B.J."/>
            <person name="Lazar C.S."/>
            <person name="Teske A.P."/>
            <person name="Dick G.J."/>
        </authorList>
    </citation>
    <scope>NUCLEOTIDE SEQUENCE [LARGE SCALE GENOMIC DNA]</scope>
    <source>
        <strain evidence="4">DG_24</strain>
    </source>
</reference>
<dbReference type="SMART" id="SM00448">
    <property type="entry name" value="REC"/>
    <property type="match status" value="1"/>
</dbReference>
<evidence type="ECO:0000259" key="3">
    <source>
        <dbReference type="PROSITE" id="PS50110"/>
    </source>
</evidence>
<accession>A0A0S7WVR6</accession>
<dbReference type="Gene3D" id="3.40.50.2300">
    <property type="match status" value="1"/>
</dbReference>
<dbReference type="SUPFAM" id="SSF52172">
    <property type="entry name" value="CheY-like"/>
    <property type="match status" value="1"/>
</dbReference>
<dbReference type="PANTHER" id="PTHR44591">
    <property type="entry name" value="STRESS RESPONSE REGULATOR PROTEIN 1"/>
    <property type="match status" value="1"/>
</dbReference>
<dbReference type="CDD" id="cd00156">
    <property type="entry name" value="REC"/>
    <property type="match status" value="1"/>
</dbReference>
<dbReference type="InterPro" id="IPR017850">
    <property type="entry name" value="Alkaline_phosphatase_core_sf"/>
</dbReference>
<dbReference type="InterPro" id="IPR011006">
    <property type="entry name" value="CheY-like_superfamily"/>
</dbReference>
<evidence type="ECO:0000256" key="1">
    <source>
        <dbReference type="ARBA" id="ARBA00022553"/>
    </source>
</evidence>